<organism evidence="5 6">
    <name type="scientific">Undibacterium cyanobacteriorum</name>
    <dbReference type="NCBI Taxonomy" id="3073561"/>
    <lineage>
        <taxon>Bacteria</taxon>
        <taxon>Pseudomonadati</taxon>
        <taxon>Pseudomonadota</taxon>
        <taxon>Betaproteobacteria</taxon>
        <taxon>Burkholderiales</taxon>
        <taxon>Oxalobacteraceae</taxon>
        <taxon>Undibacterium</taxon>
    </lineage>
</organism>
<sequence length="280" mass="30024">MKDLQNKVAVITGAAEGIGKALAQAAAARGMKLVLADISAERLQATVSEFEQQGVAVLGVVTDVAKESAIQHLADQAYARFGAVHLLINNAGVAVAKSAWETTAQDWEWVMGVNLYGVTHALRIFVPRMLAQDEEAHIVNTASMAGMISAPALAAYNVSKFGVVTLTEGLYHDLTLRQSKIGVSVLCPSWVNTRIVESERNRDAEQRTKVETLEKVSAKTSAAIMKAVENGLAPETVAEQVMQAVLANQFYILTHADSLPAVNVRAQDILQGRQPSLLPI</sequence>
<dbReference type="CDD" id="cd05233">
    <property type="entry name" value="SDR_c"/>
    <property type="match status" value="1"/>
</dbReference>
<accession>A0ABY9RFZ1</accession>
<name>A0ABY9RFZ1_9BURK</name>
<gene>
    <name evidence="5" type="ORF">RF679_16000</name>
</gene>
<dbReference type="PANTHER" id="PTHR44196">
    <property type="entry name" value="DEHYDROGENASE/REDUCTASE SDR FAMILY MEMBER 7B"/>
    <property type="match status" value="1"/>
</dbReference>
<dbReference type="InterPro" id="IPR057326">
    <property type="entry name" value="KR_dom"/>
</dbReference>
<dbReference type="SUPFAM" id="SSF51735">
    <property type="entry name" value="NAD(P)-binding Rossmann-fold domains"/>
    <property type="match status" value="1"/>
</dbReference>
<dbReference type="InterPro" id="IPR002347">
    <property type="entry name" value="SDR_fam"/>
</dbReference>
<keyword evidence="6" id="KW-1185">Reference proteome</keyword>
<dbReference type="NCBIfam" id="NF004843">
    <property type="entry name" value="PRK06194.1"/>
    <property type="match status" value="1"/>
</dbReference>
<evidence type="ECO:0000256" key="3">
    <source>
        <dbReference type="RuleBase" id="RU000363"/>
    </source>
</evidence>
<evidence type="ECO:0000259" key="4">
    <source>
        <dbReference type="SMART" id="SM00822"/>
    </source>
</evidence>
<protein>
    <submittedName>
        <fullName evidence="5">SDR family NAD(P)-dependent oxidoreductase</fullName>
    </submittedName>
</protein>
<dbReference type="Pfam" id="PF00106">
    <property type="entry name" value="adh_short"/>
    <property type="match status" value="1"/>
</dbReference>
<dbReference type="EMBL" id="CP133720">
    <property type="protein sequence ID" value="WMW80135.1"/>
    <property type="molecule type" value="Genomic_DNA"/>
</dbReference>
<feature type="domain" description="Ketoreductase" evidence="4">
    <location>
        <begin position="7"/>
        <end position="194"/>
    </location>
</feature>
<reference evidence="5" key="1">
    <citation type="submission" date="2023-09" db="EMBL/GenBank/DDBJ databases">
        <title>Undibacterium sp. 20NA77.5 isolated from freshwater.</title>
        <authorList>
            <person name="Le V."/>
            <person name="Ko S.-R."/>
            <person name="Ahn C.-Y."/>
            <person name="Oh H.-M."/>
        </authorList>
    </citation>
    <scope>NUCLEOTIDE SEQUENCE</scope>
    <source>
        <strain evidence="5">20NA77.5</strain>
    </source>
</reference>
<comment type="similarity">
    <text evidence="1 3">Belongs to the short-chain dehydrogenases/reductases (SDR) family.</text>
</comment>
<keyword evidence="2" id="KW-0560">Oxidoreductase</keyword>
<dbReference type="PRINTS" id="PR00081">
    <property type="entry name" value="GDHRDH"/>
</dbReference>
<evidence type="ECO:0000256" key="2">
    <source>
        <dbReference type="ARBA" id="ARBA00023002"/>
    </source>
</evidence>
<dbReference type="InterPro" id="IPR036291">
    <property type="entry name" value="NAD(P)-bd_dom_sf"/>
</dbReference>
<dbReference type="PANTHER" id="PTHR44196:SF1">
    <property type="entry name" value="DEHYDROGENASE_REDUCTASE SDR FAMILY MEMBER 7B"/>
    <property type="match status" value="1"/>
</dbReference>
<dbReference type="Proteomes" id="UP001181355">
    <property type="component" value="Chromosome"/>
</dbReference>
<dbReference type="RefSeq" id="WP_309481628.1">
    <property type="nucleotide sequence ID" value="NZ_CP133720.1"/>
</dbReference>
<evidence type="ECO:0000313" key="5">
    <source>
        <dbReference type="EMBL" id="WMW80135.1"/>
    </source>
</evidence>
<evidence type="ECO:0000313" key="6">
    <source>
        <dbReference type="Proteomes" id="UP001181355"/>
    </source>
</evidence>
<dbReference type="SMART" id="SM00822">
    <property type="entry name" value="PKS_KR"/>
    <property type="match status" value="1"/>
</dbReference>
<proteinExistence type="inferred from homology"/>
<dbReference type="PRINTS" id="PR00080">
    <property type="entry name" value="SDRFAMILY"/>
</dbReference>
<evidence type="ECO:0000256" key="1">
    <source>
        <dbReference type="ARBA" id="ARBA00006484"/>
    </source>
</evidence>
<dbReference type="Gene3D" id="3.40.50.720">
    <property type="entry name" value="NAD(P)-binding Rossmann-like Domain"/>
    <property type="match status" value="1"/>
</dbReference>